<name>A0A383E240_9ZZZZ</name>
<organism evidence="2">
    <name type="scientific">marine metagenome</name>
    <dbReference type="NCBI Taxonomy" id="408172"/>
    <lineage>
        <taxon>unclassified sequences</taxon>
        <taxon>metagenomes</taxon>
        <taxon>ecological metagenomes</taxon>
    </lineage>
</organism>
<dbReference type="InterPro" id="IPR031868">
    <property type="entry name" value="Phage_clamp_gp62"/>
</dbReference>
<dbReference type="Gene3D" id="1.20.272.50">
    <property type="entry name" value="Bacteriophage clamp loader A subunit, A' domain"/>
    <property type="match status" value="1"/>
</dbReference>
<evidence type="ECO:0008006" key="3">
    <source>
        <dbReference type="Google" id="ProtNLM"/>
    </source>
</evidence>
<dbReference type="GO" id="GO:0003677">
    <property type="term" value="F:DNA binding"/>
    <property type="evidence" value="ECO:0007669"/>
    <property type="project" value="InterPro"/>
</dbReference>
<sequence>MLDEYDEKKYPAFIVNKAVGSHPDTVLYVNEMNRLHFLDNRLQYDFLLNSLRKRKRFAKWLRASKIKNIEYVKEYYGYGNEKAKQALNVLTDDQINIIKTKLIKGGKHGRSGMDSRTNAGGRIKGGG</sequence>
<accession>A0A383E240</accession>
<feature type="region of interest" description="Disordered" evidence="1">
    <location>
        <begin position="107"/>
        <end position="127"/>
    </location>
</feature>
<reference evidence="2" key="1">
    <citation type="submission" date="2018-05" db="EMBL/GenBank/DDBJ databases">
        <authorList>
            <person name="Lanie J.A."/>
            <person name="Ng W.-L."/>
            <person name="Kazmierczak K.M."/>
            <person name="Andrzejewski T.M."/>
            <person name="Davidsen T.M."/>
            <person name="Wayne K.J."/>
            <person name="Tettelin H."/>
            <person name="Glass J.I."/>
            <person name="Rusch D."/>
            <person name="Podicherti R."/>
            <person name="Tsui H.-C.T."/>
            <person name="Winkler M.E."/>
        </authorList>
    </citation>
    <scope>NUCLEOTIDE SEQUENCE</scope>
</reference>
<dbReference type="AlphaFoldDB" id="A0A383E240"/>
<evidence type="ECO:0000313" key="2">
    <source>
        <dbReference type="EMBL" id="SVE50178.1"/>
    </source>
</evidence>
<dbReference type="Pfam" id="PF16790">
    <property type="entry name" value="Phage_clamp_A"/>
    <property type="match status" value="1"/>
</dbReference>
<proteinExistence type="predicted"/>
<dbReference type="GO" id="GO:0006260">
    <property type="term" value="P:DNA replication"/>
    <property type="evidence" value="ECO:0007669"/>
    <property type="project" value="InterPro"/>
</dbReference>
<gene>
    <name evidence="2" type="ORF">METZ01_LOCUS503032</name>
</gene>
<protein>
    <recommendedName>
        <fullName evidence="3">DNA polymerase</fullName>
    </recommendedName>
</protein>
<dbReference type="EMBL" id="UINC01221727">
    <property type="protein sequence ID" value="SVE50178.1"/>
    <property type="molecule type" value="Genomic_DNA"/>
</dbReference>
<evidence type="ECO:0000256" key="1">
    <source>
        <dbReference type="SAM" id="MobiDB-lite"/>
    </source>
</evidence>